<dbReference type="CDD" id="cd19180">
    <property type="entry name" value="SET_SpSET10-like"/>
    <property type="match status" value="1"/>
</dbReference>
<dbReference type="OrthoDB" id="42889at2759"/>
<gene>
    <name evidence="3" type="ORF">EWM64_g9708</name>
</gene>
<dbReference type="EMBL" id="SFCI01002165">
    <property type="protein sequence ID" value="TFY74304.1"/>
    <property type="molecule type" value="Genomic_DNA"/>
</dbReference>
<dbReference type="Proteomes" id="UP000298061">
    <property type="component" value="Unassembled WGS sequence"/>
</dbReference>
<dbReference type="GO" id="GO:0016279">
    <property type="term" value="F:protein-lysine N-methyltransferase activity"/>
    <property type="evidence" value="ECO:0007669"/>
    <property type="project" value="InterPro"/>
</dbReference>
<dbReference type="InterPro" id="IPR046341">
    <property type="entry name" value="SET_dom_sf"/>
</dbReference>
<dbReference type="InterPro" id="IPR050600">
    <property type="entry name" value="SETD3_SETD6_MTase"/>
</dbReference>
<sequence>MAEAGQDLAEHDKIVAFKKWLVSHGAHFHPKVSYAEAVGGFKIIATEALEADSTIVACPFSLAITPALSRRALFTLLKDEEPLNRWSERELICAYICFHWIIDVEKHLEFMHKPYLDTLPACGQLRTPLHFNDAELEAIKGTNLYVATQQRKADWEAEWTRCRATISQVNTAWSQKFTWDHYLTASTYLSSRAFPSTLLTRTPSLLQTPESHPVLLPGIDALNHARAQPVSWSVTYPSLPAPTTSSTAEPTIALILHTPHARGAELFNNYGPKPNAELVLGYGFAIVGNPDDSILLTLGGSASAPSSSFEIGLVPDAQMHGLWDAIVAEVRSHADADGEGRGRLGAGKSAGGGLCRAGCACQAAAVLCKHHLLYAAAFAPGASSGLLYSRLLICKEVGAAHAKQRFNHVNANPVAVELGLDDPQGPSAVLDQLLEGMRDHRAPEDTNVLYMYLLDACEKLFDNEMDQATFEEHMRWFFGTKSFYLYTVDKVIAALIKQVQTIVSDHKCQELWQHLRRMRSEDAFTRQDIIRYRREAERHVGSDDNLYRVEWDAGTKTMRIQLVGADEPSVDEGTTSVDRWREYVDTYVMDYSTEWLGRRYPSSKESMPIFVKRHVAPDDEEASTMHTEGGVGVRISLGTYKLFYEAGSEETVWRGRGREESARLLEQAAAREEERRRSEWLQR</sequence>
<proteinExistence type="predicted"/>
<dbReference type="SUPFAM" id="SSF82199">
    <property type="entry name" value="SET domain"/>
    <property type="match status" value="1"/>
</dbReference>
<dbReference type="AlphaFoldDB" id="A0A4Y9ZIM9"/>
<evidence type="ECO:0000313" key="4">
    <source>
        <dbReference type="Proteomes" id="UP000298061"/>
    </source>
</evidence>
<dbReference type="PANTHER" id="PTHR13271:SF147">
    <property type="entry name" value="PROTEIN-LYSINE N-METHYLTRANSFERASE EFM1-RELATED"/>
    <property type="match status" value="1"/>
</dbReference>
<name>A0A4Y9ZIM9_9AGAM</name>
<organism evidence="3 4">
    <name type="scientific">Hericium alpestre</name>
    <dbReference type="NCBI Taxonomy" id="135208"/>
    <lineage>
        <taxon>Eukaryota</taxon>
        <taxon>Fungi</taxon>
        <taxon>Dikarya</taxon>
        <taxon>Basidiomycota</taxon>
        <taxon>Agaricomycotina</taxon>
        <taxon>Agaricomycetes</taxon>
        <taxon>Russulales</taxon>
        <taxon>Hericiaceae</taxon>
        <taxon>Hericium</taxon>
    </lineage>
</organism>
<evidence type="ECO:0000256" key="1">
    <source>
        <dbReference type="SAM" id="MobiDB-lite"/>
    </source>
</evidence>
<evidence type="ECO:0000259" key="2">
    <source>
        <dbReference type="Pfam" id="PF16879"/>
    </source>
</evidence>
<keyword evidence="4" id="KW-1185">Reference proteome</keyword>
<dbReference type="GO" id="GO:0005634">
    <property type="term" value="C:nucleus"/>
    <property type="evidence" value="ECO:0007669"/>
    <property type="project" value="TreeGrafter"/>
</dbReference>
<feature type="domain" description="Sin3 C-terminal" evidence="2">
    <location>
        <begin position="386"/>
        <end position="651"/>
    </location>
</feature>
<dbReference type="Gene3D" id="3.90.1410.10">
    <property type="entry name" value="set domain protein methyltransferase, domain 1"/>
    <property type="match status" value="1"/>
</dbReference>
<dbReference type="InterPro" id="IPR031693">
    <property type="entry name" value="Sin3_C"/>
</dbReference>
<dbReference type="PANTHER" id="PTHR13271">
    <property type="entry name" value="UNCHARACTERIZED PUTATIVE METHYLTRANSFERASE"/>
    <property type="match status" value="1"/>
</dbReference>
<comment type="caution">
    <text evidence="3">The sequence shown here is derived from an EMBL/GenBank/DDBJ whole genome shotgun (WGS) entry which is preliminary data.</text>
</comment>
<dbReference type="STRING" id="135208.A0A4Y9ZIM9"/>
<feature type="region of interest" description="Disordered" evidence="1">
    <location>
        <begin position="664"/>
        <end position="683"/>
    </location>
</feature>
<evidence type="ECO:0000313" key="3">
    <source>
        <dbReference type="EMBL" id="TFY74304.1"/>
    </source>
</evidence>
<reference evidence="3 4" key="1">
    <citation type="submission" date="2019-02" db="EMBL/GenBank/DDBJ databases">
        <title>Genome sequencing of the rare red list fungi Hericium alpestre (H. flagellum).</title>
        <authorList>
            <person name="Buettner E."/>
            <person name="Kellner H."/>
        </authorList>
    </citation>
    <scope>NUCLEOTIDE SEQUENCE [LARGE SCALE GENOMIC DNA]</scope>
    <source>
        <strain evidence="3 4">DSM 108284</strain>
    </source>
</reference>
<dbReference type="InterPro" id="IPR044432">
    <property type="entry name" value="Set10/Efm1_SET"/>
</dbReference>
<accession>A0A4Y9ZIM9</accession>
<protein>
    <recommendedName>
        <fullName evidence="2">Sin3 C-terminal domain-containing protein</fullName>
    </recommendedName>
</protein>
<dbReference type="Pfam" id="PF16879">
    <property type="entry name" value="Sin3a_C"/>
    <property type="match status" value="1"/>
</dbReference>